<dbReference type="CDD" id="cd01317">
    <property type="entry name" value="DHOase_IIa"/>
    <property type="match status" value="1"/>
</dbReference>
<evidence type="ECO:0000256" key="1">
    <source>
        <dbReference type="ARBA" id="ARBA00022975"/>
    </source>
</evidence>
<dbReference type="PANTHER" id="PTHR43668:SF2">
    <property type="entry name" value="ALLANTOINASE"/>
    <property type="match status" value="1"/>
</dbReference>
<evidence type="ECO:0000259" key="2">
    <source>
        <dbReference type="Pfam" id="PF12890"/>
    </source>
</evidence>
<sequence>MNIIIKKAKITDPTSPHNGQIADIHIASGKIVSIGKDIVAKGAKIVDAPGVHVSPGWIDLFADFADPGYEFRETLETGAAAAAAGGYTDVCVVPNTKPAIDQKSVVEYVVQKARQLPVSIHPLGSITRGVEGKDLAEIYDMKLSGAVAFSDGKSSLQSAGILVKALQYVKSFNGALIQVPDDKSISPNGLMHEGITSTRMGLPGRPEIAEEIAVAANVKLAAYAESNLHLTGISTEGSIKLVKEARQKKVAVTCSVTPYNLIFCDEDITTYDSNLKVNPPLRSKKDRKALQKAVAEGFIDCIASHHIPQDKDHKVVEFEYAKNGMISLQASYAAVNTCLPEISQERWVELLAINARRILNIPVPTIAEGNEASLTLFLPKQEWVLELKDIVSKSKNTPLTGHKFTGKPLGIYHKSRLTLNNQL</sequence>
<dbReference type="PANTHER" id="PTHR43668">
    <property type="entry name" value="ALLANTOINASE"/>
    <property type="match status" value="1"/>
</dbReference>
<dbReference type="InterPro" id="IPR011059">
    <property type="entry name" value="Metal-dep_hydrolase_composite"/>
</dbReference>
<feature type="domain" description="Dihydroorotase catalytic" evidence="2">
    <location>
        <begin position="54"/>
        <end position="236"/>
    </location>
</feature>
<dbReference type="Proteomes" id="UP001325680">
    <property type="component" value="Chromosome"/>
</dbReference>
<dbReference type="RefSeq" id="WP_114789338.1">
    <property type="nucleotide sequence ID" value="NZ_CP139960.1"/>
</dbReference>
<dbReference type="Gene3D" id="2.30.40.10">
    <property type="entry name" value="Urease, subunit C, domain 1"/>
    <property type="match status" value="1"/>
</dbReference>
<keyword evidence="3" id="KW-0378">Hydrolase</keyword>
<dbReference type="GO" id="GO:0004151">
    <property type="term" value="F:dihydroorotase activity"/>
    <property type="evidence" value="ECO:0007669"/>
    <property type="project" value="UniProtKB-EC"/>
</dbReference>
<dbReference type="SUPFAM" id="SSF51338">
    <property type="entry name" value="Composite domain of metallo-dependent hydrolases"/>
    <property type="match status" value="1"/>
</dbReference>
<name>A0ABZ0WBQ5_9BACT</name>
<dbReference type="InterPro" id="IPR032466">
    <property type="entry name" value="Metal_Hydrolase"/>
</dbReference>
<evidence type="ECO:0000313" key="4">
    <source>
        <dbReference type="Proteomes" id="UP001325680"/>
    </source>
</evidence>
<dbReference type="Pfam" id="PF12890">
    <property type="entry name" value="DHOase"/>
    <property type="match status" value="1"/>
</dbReference>
<gene>
    <name evidence="3" type="ORF">U0035_07245</name>
</gene>
<dbReference type="Gene3D" id="3.20.20.140">
    <property type="entry name" value="Metal-dependent hydrolases"/>
    <property type="match status" value="1"/>
</dbReference>
<dbReference type="InterPro" id="IPR004722">
    <property type="entry name" value="DHOase"/>
</dbReference>
<dbReference type="SUPFAM" id="SSF51556">
    <property type="entry name" value="Metallo-dependent hydrolases"/>
    <property type="match status" value="1"/>
</dbReference>
<evidence type="ECO:0000313" key="3">
    <source>
        <dbReference type="EMBL" id="WQD39942.1"/>
    </source>
</evidence>
<dbReference type="NCBIfam" id="TIGR00857">
    <property type="entry name" value="pyrC_multi"/>
    <property type="match status" value="1"/>
</dbReference>
<keyword evidence="1" id="KW-0665">Pyrimidine biosynthesis</keyword>
<organism evidence="3 4">
    <name type="scientific">Niabella yanshanensis</name>
    <dbReference type="NCBI Taxonomy" id="577386"/>
    <lineage>
        <taxon>Bacteria</taxon>
        <taxon>Pseudomonadati</taxon>
        <taxon>Bacteroidota</taxon>
        <taxon>Chitinophagia</taxon>
        <taxon>Chitinophagales</taxon>
        <taxon>Chitinophagaceae</taxon>
        <taxon>Niabella</taxon>
    </lineage>
</organism>
<dbReference type="InterPro" id="IPR050138">
    <property type="entry name" value="DHOase/Allantoinase_Hydrolase"/>
</dbReference>
<dbReference type="EMBL" id="CP139960">
    <property type="protein sequence ID" value="WQD39942.1"/>
    <property type="molecule type" value="Genomic_DNA"/>
</dbReference>
<reference evidence="3 4" key="1">
    <citation type="submission" date="2023-12" db="EMBL/GenBank/DDBJ databases">
        <title>Genome sequencing and assembly of bacterial species from a model synthetic community.</title>
        <authorList>
            <person name="Hogle S.L."/>
        </authorList>
    </citation>
    <scope>NUCLEOTIDE SEQUENCE [LARGE SCALE GENOMIC DNA]</scope>
    <source>
        <strain evidence="3 4">HAMBI_3031</strain>
    </source>
</reference>
<keyword evidence="4" id="KW-1185">Reference proteome</keyword>
<proteinExistence type="predicted"/>
<accession>A0ABZ0WBQ5</accession>
<protein>
    <submittedName>
        <fullName evidence="3">Dihydroorotase</fullName>
        <ecNumber evidence="3">3.5.2.3</ecNumber>
    </submittedName>
</protein>
<dbReference type="EC" id="3.5.2.3" evidence="3"/>
<dbReference type="InterPro" id="IPR024403">
    <property type="entry name" value="DHOase_cat"/>
</dbReference>